<organism evidence="4">
    <name type="scientific">Guillardia theta (strain CCMP2712)</name>
    <name type="common">Cryptophyte</name>
    <dbReference type="NCBI Taxonomy" id="905079"/>
    <lineage>
        <taxon>Eukaryota</taxon>
        <taxon>Cryptophyceae</taxon>
        <taxon>Pyrenomonadales</taxon>
        <taxon>Geminigeraceae</taxon>
        <taxon>Guillardia</taxon>
    </lineage>
</organism>
<dbReference type="EnsemblProtists" id="EKX44699">
    <property type="protein sequence ID" value="EKX44699"/>
    <property type="gene ID" value="GUITHDRAFT_163527"/>
</dbReference>
<dbReference type="eggNOG" id="KOG2210">
    <property type="taxonomic scope" value="Eukaryota"/>
</dbReference>
<dbReference type="HOGENOM" id="CLU_012334_1_0_1"/>
<reference evidence="4 6" key="1">
    <citation type="journal article" date="2012" name="Nature">
        <title>Algal genomes reveal evolutionary mosaicism and the fate of nucleomorphs.</title>
        <authorList>
            <consortium name="DOE Joint Genome Institute"/>
            <person name="Curtis B.A."/>
            <person name="Tanifuji G."/>
            <person name="Burki F."/>
            <person name="Gruber A."/>
            <person name="Irimia M."/>
            <person name="Maruyama S."/>
            <person name="Arias M.C."/>
            <person name="Ball S.G."/>
            <person name="Gile G.H."/>
            <person name="Hirakawa Y."/>
            <person name="Hopkins J.F."/>
            <person name="Kuo A."/>
            <person name="Rensing S.A."/>
            <person name="Schmutz J."/>
            <person name="Symeonidi A."/>
            <person name="Elias M."/>
            <person name="Eveleigh R.J."/>
            <person name="Herman E.K."/>
            <person name="Klute M.J."/>
            <person name="Nakayama T."/>
            <person name="Obornik M."/>
            <person name="Reyes-Prieto A."/>
            <person name="Armbrust E.V."/>
            <person name="Aves S.J."/>
            <person name="Beiko R.G."/>
            <person name="Coutinho P."/>
            <person name="Dacks J.B."/>
            <person name="Durnford D.G."/>
            <person name="Fast N.M."/>
            <person name="Green B.R."/>
            <person name="Grisdale C.J."/>
            <person name="Hempel F."/>
            <person name="Henrissat B."/>
            <person name="Hoppner M.P."/>
            <person name="Ishida K."/>
            <person name="Kim E."/>
            <person name="Koreny L."/>
            <person name="Kroth P.G."/>
            <person name="Liu Y."/>
            <person name="Malik S.B."/>
            <person name="Maier U.G."/>
            <person name="McRose D."/>
            <person name="Mock T."/>
            <person name="Neilson J.A."/>
            <person name="Onodera N.T."/>
            <person name="Poole A.M."/>
            <person name="Pritham E.J."/>
            <person name="Richards T.A."/>
            <person name="Rocap G."/>
            <person name="Roy S.W."/>
            <person name="Sarai C."/>
            <person name="Schaack S."/>
            <person name="Shirato S."/>
            <person name="Slamovits C.H."/>
            <person name="Spencer D.F."/>
            <person name="Suzuki S."/>
            <person name="Worden A.Z."/>
            <person name="Zauner S."/>
            <person name="Barry K."/>
            <person name="Bell C."/>
            <person name="Bharti A.K."/>
            <person name="Crow J.A."/>
            <person name="Grimwood J."/>
            <person name="Kramer R."/>
            <person name="Lindquist E."/>
            <person name="Lucas S."/>
            <person name="Salamov A."/>
            <person name="McFadden G.I."/>
            <person name="Lane C.E."/>
            <person name="Keeling P.J."/>
            <person name="Gray M.W."/>
            <person name="Grigoriev I.V."/>
            <person name="Archibald J.M."/>
        </authorList>
    </citation>
    <scope>NUCLEOTIDE SEQUENCE</scope>
    <source>
        <strain evidence="4 6">CCMP2712</strain>
    </source>
</reference>
<comment type="similarity">
    <text evidence="1 2">Belongs to the OSBP family.</text>
</comment>
<feature type="region of interest" description="Disordered" evidence="3">
    <location>
        <begin position="1"/>
        <end position="23"/>
    </location>
</feature>
<dbReference type="Gene3D" id="3.30.70.3490">
    <property type="match status" value="1"/>
</dbReference>
<reference evidence="6" key="2">
    <citation type="submission" date="2012-11" db="EMBL/GenBank/DDBJ databases">
        <authorList>
            <person name="Kuo A."/>
            <person name="Curtis B.A."/>
            <person name="Tanifuji G."/>
            <person name="Burki F."/>
            <person name="Gruber A."/>
            <person name="Irimia M."/>
            <person name="Maruyama S."/>
            <person name="Arias M.C."/>
            <person name="Ball S.G."/>
            <person name="Gile G.H."/>
            <person name="Hirakawa Y."/>
            <person name="Hopkins J.F."/>
            <person name="Rensing S.A."/>
            <person name="Schmutz J."/>
            <person name="Symeonidi A."/>
            <person name="Elias M."/>
            <person name="Eveleigh R.J."/>
            <person name="Herman E.K."/>
            <person name="Klute M.J."/>
            <person name="Nakayama T."/>
            <person name="Obornik M."/>
            <person name="Reyes-Prieto A."/>
            <person name="Armbrust E.V."/>
            <person name="Aves S.J."/>
            <person name="Beiko R.G."/>
            <person name="Coutinho P."/>
            <person name="Dacks J.B."/>
            <person name="Durnford D.G."/>
            <person name="Fast N.M."/>
            <person name="Green B.R."/>
            <person name="Grisdale C."/>
            <person name="Hempe F."/>
            <person name="Henrissat B."/>
            <person name="Hoppner M.P."/>
            <person name="Ishida K.-I."/>
            <person name="Kim E."/>
            <person name="Koreny L."/>
            <person name="Kroth P.G."/>
            <person name="Liu Y."/>
            <person name="Malik S.-B."/>
            <person name="Maier U.G."/>
            <person name="McRose D."/>
            <person name="Mock T."/>
            <person name="Neilson J.A."/>
            <person name="Onodera N.T."/>
            <person name="Poole A.M."/>
            <person name="Pritham E.J."/>
            <person name="Richards T.A."/>
            <person name="Rocap G."/>
            <person name="Roy S.W."/>
            <person name="Sarai C."/>
            <person name="Schaack S."/>
            <person name="Shirato S."/>
            <person name="Slamovits C.H."/>
            <person name="Spencer D.F."/>
            <person name="Suzuki S."/>
            <person name="Worden A.Z."/>
            <person name="Zauner S."/>
            <person name="Barry K."/>
            <person name="Bell C."/>
            <person name="Bharti A.K."/>
            <person name="Crow J.A."/>
            <person name="Grimwood J."/>
            <person name="Kramer R."/>
            <person name="Lindquist E."/>
            <person name="Lucas S."/>
            <person name="Salamov A."/>
            <person name="McFadden G.I."/>
            <person name="Lane C.E."/>
            <person name="Keeling P.J."/>
            <person name="Gray M.W."/>
            <person name="Grigoriev I.V."/>
            <person name="Archibald J.M."/>
        </authorList>
    </citation>
    <scope>NUCLEOTIDE SEQUENCE</scope>
    <source>
        <strain evidence="6">CCMP2712</strain>
    </source>
</reference>
<evidence type="ECO:0000256" key="1">
    <source>
        <dbReference type="ARBA" id="ARBA00008842"/>
    </source>
</evidence>
<dbReference type="PROSITE" id="PS01013">
    <property type="entry name" value="OSBP"/>
    <property type="match status" value="1"/>
</dbReference>
<dbReference type="PaxDb" id="55529-EKX44699"/>
<name>L1J9B9_GUITC</name>
<dbReference type="Pfam" id="PF01237">
    <property type="entry name" value="Oxysterol_BP"/>
    <property type="match status" value="1"/>
</dbReference>
<dbReference type="STRING" id="905079.L1J9B9"/>
<dbReference type="Proteomes" id="UP000011087">
    <property type="component" value="Unassembled WGS sequence"/>
</dbReference>
<evidence type="ECO:0000256" key="3">
    <source>
        <dbReference type="SAM" id="MobiDB-lite"/>
    </source>
</evidence>
<dbReference type="SUPFAM" id="SSF144000">
    <property type="entry name" value="Oxysterol-binding protein-like"/>
    <property type="match status" value="1"/>
</dbReference>
<evidence type="ECO:0000256" key="2">
    <source>
        <dbReference type="RuleBase" id="RU003844"/>
    </source>
</evidence>
<feature type="compositionally biased region" description="Acidic residues" evidence="3">
    <location>
        <begin position="1"/>
        <end position="22"/>
    </location>
</feature>
<accession>L1J9B9</accession>
<evidence type="ECO:0008006" key="7">
    <source>
        <dbReference type="Google" id="ProtNLM"/>
    </source>
</evidence>
<gene>
    <name evidence="4" type="ORF">GUITHDRAFT_163527</name>
</gene>
<dbReference type="InterPro" id="IPR037239">
    <property type="entry name" value="OSBP_sf"/>
</dbReference>
<evidence type="ECO:0000313" key="6">
    <source>
        <dbReference type="Proteomes" id="UP000011087"/>
    </source>
</evidence>
<dbReference type="PANTHER" id="PTHR10972:SF102">
    <property type="entry name" value="OXYSTEROL-BINDING PROTEIN"/>
    <property type="match status" value="1"/>
</dbReference>
<sequence>MSSIDGEADVVAGEEPEYEEKLDEQPKSILMAMIRQLKTGMDLSRVTLPTFILEPRSFLEKCSDFMAHGRLIQDIATTSDPLERFLTVTRWYLCGWHFKPPGVKKPYNPILGEVFHCKWDYGDGGTTYYLAEQVSHHPPISAFHFVNRKAGWILNAAINPKSKFLGNSAASIMDGQASLHILALGETYTFNFPSYYVRGLLIGVMRMEIAGDVQISCKETGFQWTASFTNRGYFKGENNSVSGKVTRIGSKDTICKIDGRWDRVIKITDKKTGASNVFLDVEAEKQKSFMPLNVDPEDKQKYYESRRVWSQVTRGLKTQNLDFATEHKTKLEDGQRAGKKERDERGQAWQTKLFEKVVPNDPLSWRCKICKFTAYNPNDPEEEKFGAQLKALADSGELAVGTELMATLKGSSS</sequence>
<keyword evidence="6" id="KW-1185">Reference proteome</keyword>
<evidence type="ECO:0000313" key="5">
    <source>
        <dbReference type="EnsemblProtists" id="EKX44699"/>
    </source>
</evidence>
<dbReference type="OMA" id="VHTHKKD"/>
<dbReference type="GO" id="GO:0005829">
    <property type="term" value="C:cytosol"/>
    <property type="evidence" value="ECO:0007669"/>
    <property type="project" value="TreeGrafter"/>
</dbReference>
<dbReference type="AlphaFoldDB" id="L1J9B9"/>
<dbReference type="RefSeq" id="XP_005831679.1">
    <property type="nucleotide sequence ID" value="XM_005831622.1"/>
</dbReference>
<dbReference type="InterPro" id="IPR000648">
    <property type="entry name" value="Oxysterol-bd"/>
</dbReference>
<dbReference type="EMBL" id="JH993003">
    <property type="protein sequence ID" value="EKX44699.1"/>
    <property type="molecule type" value="Genomic_DNA"/>
</dbReference>
<dbReference type="Gene3D" id="1.10.287.2720">
    <property type="match status" value="1"/>
</dbReference>
<dbReference type="PANTHER" id="PTHR10972">
    <property type="entry name" value="OXYSTEROL-BINDING PROTEIN-RELATED"/>
    <property type="match status" value="1"/>
</dbReference>
<dbReference type="OrthoDB" id="14833at2759"/>
<dbReference type="GO" id="GO:0032934">
    <property type="term" value="F:sterol binding"/>
    <property type="evidence" value="ECO:0007669"/>
    <property type="project" value="TreeGrafter"/>
</dbReference>
<dbReference type="FunFam" id="1.10.287.2720:FF:000001">
    <property type="entry name" value="Oxysterol-binding OBPalpha"/>
    <property type="match status" value="1"/>
</dbReference>
<reference evidence="5" key="3">
    <citation type="submission" date="2015-06" db="UniProtKB">
        <authorList>
            <consortium name="EnsemblProtists"/>
        </authorList>
    </citation>
    <scope>IDENTIFICATION</scope>
</reference>
<dbReference type="Gene3D" id="2.40.160.120">
    <property type="match status" value="1"/>
</dbReference>
<proteinExistence type="inferred from homology"/>
<protein>
    <recommendedName>
        <fullName evidence="7">Oxysterol-binding protein</fullName>
    </recommendedName>
</protein>
<dbReference type="GO" id="GO:0016020">
    <property type="term" value="C:membrane"/>
    <property type="evidence" value="ECO:0007669"/>
    <property type="project" value="TreeGrafter"/>
</dbReference>
<evidence type="ECO:0000313" key="4">
    <source>
        <dbReference type="EMBL" id="EKX44699.1"/>
    </source>
</evidence>
<dbReference type="InterPro" id="IPR018494">
    <property type="entry name" value="Oxysterol-bd_CS"/>
</dbReference>
<dbReference type="GeneID" id="17301413"/>
<dbReference type="KEGG" id="gtt:GUITHDRAFT_163527"/>